<evidence type="ECO:0000313" key="1">
    <source>
        <dbReference type="EMBL" id="EQD52887.1"/>
    </source>
</evidence>
<reference evidence="1" key="2">
    <citation type="journal article" date="2014" name="ISME J.">
        <title>Microbial stratification in low pH oxic and suboxic macroscopic growths along an acid mine drainage.</title>
        <authorList>
            <person name="Mendez-Garcia C."/>
            <person name="Mesa V."/>
            <person name="Sprenger R.R."/>
            <person name="Richter M."/>
            <person name="Diez M.S."/>
            <person name="Solano J."/>
            <person name="Bargiela R."/>
            <person name="Golyshina O.V."/>
            <person name="Manteca A."/>
            <person name="Ramos J.L."/>
            <person name="Gallego J.R."/>
            <person name="Llorente I."/>
            <person name="Martins Dos Santos V.A."/>
            <person name="Jensen O.N."/>
            <person name="Pelaez A.I."/>
            <person name="Sanchez J."/>
            <person name="Ferrer M."/>
        </authorList>
    </citation>
    <scope>NUCLEOTIDE SEQUENCE</scope>
</reference>
<keyword evidence="1" id="KW-0255">Endonuclease</keyword>
<dbReference type="AlphaFoldDB" id="T1A7C5"/>
<dbReference type="CDD" id="cd00085">
    <property type="entry name" value="HNHc"/>
    <property type="match status" value="1"/>
</dbReference>
<dbReference type="InterPro" id="IPR003615">
    <property type="entry name" value="HNH_nuc"/>
</dbReference>
<keyword evidence="1" id="KW-0378">Hydrolase</keyword>
<gene>
    <name evidence="1" type="ORF">B1B_10500</name>
</gene>
<proteinExistence type="predicted"/>
<keyword evidence="1" id="KW-0540">Nuclease</keyword>
<comment type="caution">
    <text evidence="1">The sequence shown here is derived from an EMBL/GenBank/DDBJ whole genome shotgun (WGS) entry which is preliminary data.</text>
</comment>
<dbReference type="GO" id="GO:0004519">
    <property type="term" value="F:endonuclease activity"/>
    <property type="evidence" value="ECO:0007669"/>
    <property type="project" value="UniProtKB-KW"/>
</dbReference>
<sequence length="286" mass="31195">MNMNDAQRLAGAATARFCLPFKGTDQYQQGSHVMVLRPSGLPPPNGFAVQLKSAWRSLEARFVPDSYAAGMLAVMANADRQMQTTFAAIARLMAGKGIGLNLRINDVTVERPADLPRAPWRRFEMGATRLSAAAVQGQELVASEVTELALTFLNLVFALLPVEEEPQEGSVVFAEGLPEGAKSRIEVNRYERDPVNRAACIAAHEPRCKACGFDFGEFYGPIGNGYIEVHHTTPVSAMGDAYVVDPIREMVPLCANCHAVVHRRSPPLSVEELTMNIGEFRGKQPV</sequence>
<organism evidence="1">
    <name type="scientific">mine drainage metagenome</name>
    <dbReference type="NCBI Taxonomy" id="410659"/>
    <lineage>
        <taxon>unclassified sequences</taxon>
        <taxon>metagenomes</taxon>
        <taxon>ecological metagenomes</taxon>
    </lineage>
</organism>
<protein>
    <submittedName>
        <fullName evidence="1">HNH endonuclease</fullName>
    </submittedName>
</protein>
<dbReference type="EMBL" id="AUZY01006881">
    <property type="protein sequence ID" value="EQD52887.1"/>
    <property type="molecule type" value="Genomic_DNA"/>
</dbReference>
<name>T1A7C5_9ZZZZ</name>
<reference evidence="1" key="1">
    <citation type="submission" date="2013-08" db="EMBL/GenBank/DDBJ databases">
        <authorList>
            <person name="Mendez C."/>
            <person name="Richter M."/>
            <person name="Ferrer M."/>
            <person name="Sanchez J."/>
        </authorList>
    </citation>
    <scope>NUCLEOTIDE SEQUENCE</scope>
</reference>
<accession>T1A7C5</accession>